<organism evidence="3 4">
    <name type="scientific">Tricholomella constricta</name>
    <dbReference type="NCBI Taxonomy" id="117010"/>
    <lineage>
        <taxon>Eukaryota</taxon>
        <taxon>Fungi</taxon>
        <taxon>Dikarya</taxon>
        <taxon>Basidiomycota</taxon>
        <taxon>Agaricomycotina</taxon>
        <taxon>Agaricomycetes</taxon>
        <taxon>Agaricomycetidae</taxon>
        <taxon>Agaricales</taxon>
        <taxon>Tricholomatineae</taxon>
        <taxon>Lyophyllaceae</taxon>
        <taxon>Tricholomella</taxon>
    </lineage>
</organism>
<reference evidence="3 4" key="1">
    <citation type="journal article" date="2020" name="ISME J.">
        <title>Uncovering the hidden diversity of litter-decomposition mechanisms in mushroom-forming fungi.</title>
        <authorList>
            <person name="Floudas D."/>
            <person name="Bentzer J."/>
            <person name="Ahren D."/>
            <person name="Johansson T."/>
            <person name="Persson P."/>
            <person name="Tunlid A."/>
        </authorList>
    </citation>
    <scope>NUCLEOTIDE SEQUENCE [LARGE SCALE GENOMIC DNA]</scope>
    <source>
        <strain evidence="3 4">CBS 661.87</strain>
    </source>
</reference>
<keyword evidence="4" id="KW-1185">Reference proteome</keyword>
<name>A0A8H5GW96_9AGAR</name>
<dbReference type="OrthoDB" id="2142759at2759"/>
<evidence type="ECO:0000256" key="1">
    <source>
        <dbReference type="SAM" id="MobiDB-lite"/>
    </source>
</evidence>
<gene>
    <name evidence="3" type="ORF">D9615_008146</name>
</gene>
<evidence type="ECO:0000313" key="3">
    <source>
        <dbReference type="EMBL" id="KAF5371985.1"/>
    </source>
</evidence>
<evidence type="ECO:0000313" key="4">
    <source>
        <dbReference type="Proteomes" id="UP000565441"/>
    </source>
</evidence>
<dbReference type="Proteomes" id="UP000565441">
    <property type="component" value="Unassembled WGS sequence"/>
</dbReference>
<sequence length="378" mass="41579">MSSPLLLSAFAVMAEIHRRNVHVFNSSNGAEVAGFFQHGGVSISTFIGWINQVCHIPAEWALYPCNGAALDSGSSDELQPGRYVIRTLPPESAPVKVYLTTDAPRTRAYSVNHTHTPHDTDFVTRVRARDARCCITGYLVAGGDHTGFDAAHIFPLSEMDTWKESNYKRFIEDDGVAPGLEINSIQQGFLCSTTEHCMFNDYSIGVNPDVRNLIRNLEISYHDTQSIPLQDNYRIYDFVGRDPRRSPHGRTFYRNPDEQQRYLPSADLLRDHLRQCVLRHVKGAGESGDGDGAERRFDPDIDLRAGGFDLAAGSWWAGSEGKRQLEAELAGRLWGAVAVQSQSQSQSGRGENDGTTATAREGDVGDVPPADGTVPGDL</sequence>
<protein>
    <recommendedName>
        <fullName evidence="2">HNH nuclease domain-containing protein</fullName>
    </recommendedName>
</protein>
<feature type="domain" description="HNH nuclease" evidence="2">
    <location>
        <begin position="133"/>
        <end position="207"/>
    </location>
</feature>
<feature type="region of interest" description="Disordered" evidence="1">
    <location>
        <begin position="339"/>
        <end position="378"/>
    </location>
</feature>
<dbReference type="AlphaFoldDB" id="A0A8H5GW96"/>
<dbReference type="EMBL" id="JAACJP010000044">
    <property type="protein sequence ID" value="KAF5371985.1"/>
    <property type="molecule type" value="Genomic_DNA"/>
</dbReference>
<dbReference type="Pfam" id="PF13391">
    <property type="entry name" value="HNH_2"/>
    <property type="match status" value="1"/>
</dbReference>
<proteinExistence type="predicted"/>
<comment type="caution">
    <text evidence="3">The sequence shown here is derived from an EMBL/GenBank/DDBJ whole genome shotgun (WGS) entry which is preliminary data.</text>
</comment>
<evidence type="ECO:0000259" key="2">
    <source>
        <dbReference type="Pfam" id="PF13391"/>
    </source>
</evidence>
<dbReference type="InterPro" id="IPR003615">
    <property type="entry name" value="HNH_nuc"/>
</dbReference>
<accession>A0A8H5GW96</accession>